<feature type="binding site" evidence="7">
    <location>
        <position position="39"/>
    </location>
    <ligand>
        <name>Ni(2+)</name>
        <dbReference type="ChEBI" id="CHEBI:49786"/>
    </ligand>
</feature>
<dbReference type="GO" id="GO:0016485">
    <property type="term" value="P:protein processing"/>
    <property type="evidence" value="ECO:0007669"/>
    <property type="project" value="InterPro"/>
</dbReference>
<dbReference type="NCBIfam" id="TIGR00140">
    <property type="entry name" value="hupD"/>
    <property type="match status" value="1"/>
</dbReference>
<gene>
    <name evidence="8" type="primary">hybD</name>
    <name evidence="8" type="ORF">EZJ19_04295</name>
</gene>
<keyword evidence="2 7" id="KW-0533">Nickel</keyword>
<dbReference type="InterPro" id="IPR000671">
    <property type="entry name" value="Peptidase_A31"/>
</dbReference>
<evidence type="ECO:0000256" key="6">
    <source>
        <dbReference type="ARBA" id="ARBA00022801"/>
    </source>
</evidence>
<dbReference type="InterPro" id="IPR023430">
    <property type="entry name" value="Pept_HybD-like_dom_sf"/>
</dbReference>
<evidence type="ECO:0000313" key="9">
    <source>
        <dbReference type="Proteomes" id="UP000295443"/>
    </source>
</evidence>
<keyword evidence="5" id="KW-0064">Aspartyl protease</keyword>
<proteinExistence type="inferred from homology"/>
<dbReference type="FunFam" id="3.40.50.1450:FF:000002">
    <property type="entry name" value="Hydrogenase 1 maturation protease"/>
    <property type="match status" value="1"/>
</dbReference>
<evidence type="ECO:0000256" key="1">
    <source>
        <dbReference type="ARBA" id="ARBA00006814"/>
    </source>
</evidence>
<comment type="caution">
    <text evidence="8">The sequence shown here is derived from an EMBL/GenBank/DDBJ whole genome shotgun (WGS) entry which is preliminary data.</text>
</comment>
<evidence type="ECO:0000256" key="7">
    <source>
        <dbReference type="PIRSR" id="PIRSR604419-1"/>
    </source>
</evidence>
<evidence type="ECO:0000313" key="8">
    <source>
        <dbReference type="EMBL" id="TCJ17178.1"/>
    </source>
</evidence>
<dbReference type="Gene3D" id="3.40.50.1450">
    <property type="entry name" value="HybD-like"/>
    <property type="match status" value="1"/>
</dbReference>
<dbReference type="EMBL" id="SJZB01000014">
    <property type="protein sequence ID" value="TCJ17178.1"/>
    <property type="molecule type" value="Genomic_DNA"/>
</dbReference>
<sequence>MNPTPAAASPVTDPVTRRPLDYACDTLVLGIGNLLWSDEGFGIRALEALHAQWRFGPQVHLLDGGTQGLYLLPYVEGCRRLLVLDAVDYGLAPGSVNVVRDDDVPAFMGAKKMSLHQTGFQEVLAVAGLRGWRPEAVALVGVQPAMLEDYGGSLTDTVKGVLPAAVAAALGLLAEWGVAAEPRTAPPAADERITLASLDIVPYEAERPSAEAAWRLGDARFLNEGVA</sequence>
<dbReference type="PANTHER" id="PTHR30302:SF9">
    <property type="entry name" value="HYDROGENASE 1 MATURATION PROTEASE"/>
    <property type="match status" value="1"/>
</dbReference>
<dbReference type="Proteomes" id="UP000295443">
    <property type="component" value="Unassembled WGS sequence"/>
</dbReference>
<feature type="binding site" evidence="7">
    <location>
        <position position="85"/>
    </location>
    <ligand>
        <name>Ni(2+)</name>
        <dbReference type="ChEBI" id="CHEBI:49786"/>
    </ligand>
</feature>
<dbReference type="GO" id="GO:0046872">
    <property type="term" value="F:metal ion binding"/>
    <property type="evidence" value="ECO:0007669"/>
    <property type="project" value="UniProtKB-KW"/>
</dbReference>
<organism evidence="8 9">
    <name type="scientific">Parasulfuritortus cantonensis</name>
    <dbReference type="NCBI Taxonomy" id="2528202"/>
    <lineage>
        <taxon>Bacteria</taxon>
        <taxon>Pseudomonadati</taxon>
        <taxon>Pseudomonadota</taxon>
        <taxon>Betaproteobacteria</taxon>
        <taxon>Nitrosomonadales</taxon>
        <taxon>Thiobacillaceae</taxon>
        <taxon>Parasulfuritortus</taxon>
    </lineage>
</organism>
<keyword evidence="9" id="KW-1185">Reference proteome</keyword>
<reference evidence="8 9" key="1">
    <citation type="submission" date="2019-03" db="EMBL/GenBank/DDBJ databases">
        <title>Genome sequence of Thiobacillaceae bacterium LSR1, a sulfur-oxidizing bacterium isolated from freshwater sediment.</title>
        <authorList>
            <person name="Li S."/>
        </authorList>
    </citation>
    <scope>NUCLEOTIDE SEQUENCE [LARGE SCALE GENOMIC DNA]</scope>
    <source>
        <strain evidence="8 9">LSR1</strain>
    </source>
</reference>
<comment type="similarity">
    <text evidence="1">Belongs to the peptidase A31 family.</text>
</comment>
<protein>
    <submittedName>
        <fullName evidence="8">HyaD/HybD family hydrogenase maturation endopeptidase</fullName>
    </submittedName>
</protein>
<dbReference type="RefSeq" id="WP_131445061.1">
    <property type="nucleotide sequence ID" value="NZ_SJZB01000014.1"/>
</dbReference>
<dbReference type="PANTHER" id="PTHR30302">
    <property type="entry name" value="HYDROGENASE 1 MATURATION PROTEASE"/>
    <property type="match status" value="1"/>
</dbReference>
<dbReference type="OrthoDB" id="9792731at2"/>
<name>A0A4R1BJ31_9PROT</name>
<dbReference type="SUPFAM" id="SSF53163">
    <property type="entry name" value="HybD-like"/>
    <property type="match status" value="1"/>
</dbReference>
<keyword evidence="4 7" id="KW-0479">Metal-binding</keyword>
<evidence type="ECO:0000256" key="3">
    <source>
        <dbReference type="ARBA" id="ARBA00022670"/>
    </source>
</evidence>
<dbReference type="InterPro" id="IPR004419">
    <property type="entry name" value="Pept_A31_hyd_express"/>
</dbReference>
<feature type="binding site" evidence="7">
    <location>
        <position position="116"/>
    </location>
    <ligand>
        <name>Ni(2+)</name>
        <dbReference type="ChEBI" id="CHEBI:49786"/>
    </ligand>
</feature>
<dbReference type="NCBIfam" id="TIGR00072">
    <property type="entry name" value="hydrog_prot"/>
    <property type="match status" value="1"/>
</dbReference>
<keyword evidence="6" id="KW-0378">Hydrolase</keyword>
<evidence type="ECO:0000256" key="2">
    <source>
        <dbReference type="ARBA" id="ARBA00022596"/>
    </source>
</evidence>
<evidence type="ECO:0000256" key="4">
    <source>
        <dbReference type="ARBA" id="ARBA00022723"/>
    </source>
</evidence>
<dbReference type="GO" id="GO:0004190">
    <property type="term" value="F:aspartic-type endopeptidase activity"/>
    <property type="evidence" value="ECO:0007669"/>
    <property type="project" value="UniProtKB-KW"/>
</dbReference>
<evidence type="ECO:0000256" key="5">
    <source>
        <dbReference type="ARBA" id="ARBA00022750"/>
    </source>
</evidence>
<dbReference type="PRINTS" id="PR00446">
    <property type="entry name" value="HYDRGNUPTAKE"/>
</dbReference>
<accession>A0A4R1BJ31</accession>
<keyword evidence="3" id="KW-0645">Protease</keyword>
<dbReference type="GO" id="GO:0008047">
    <property type="term" value="F:enzyme activator activity"/>
    <property type="evidence" value="ECO:0007669"/>
    <property type="project" value="InterPro"/>
</dbReference>
<dbReference type="AlphaFoldDB" id="A0A4R1BJ31"/>
<dbReference type="CDD" id="cd06062">
    <property type="entry name" value="H2MP_MemB-H2up"/>
    <property type="match status" value="1"/>
</dbReference>
<dbReference type="Pfam" id="PF01750">
    <property type="entry name" value="HycI"/>
    <property type="match status" value="1"/>
</dbReference>